<dbReference type="Proteomes" id="UP001429357">
    <property type="component" value="Unassembled WGS sequence"/>
</dbReference>
<protein>
    <recommendedName>
        <fullName evidence="3">HTH tetR-type domain-containing protein</fullName>
    </recommendedName>
</protein>
<dbReference type="InterPro" id="IPR001647">
    <property type="entry name" value="HTH_TetR"/>
</dbReference>
<dbReference type="PROSITE" id="PS50977">
    <property type="entry name" value="HTH_TETR_2"/>
    <property type="match status" value="1"/>
</dbReference>
<evidence type="ECO:0000313" key="4">
    <source>
        <dbReference type="EMBL" id="MEO1783028.1"/>
    </source>
</evidence>
<dbReference type="Gene3D" id="1.10.357.10">
    <property type="entry name" value="Tetracycline Repressor, domain 2"/>
    <property type="match status" value="1"/>
</dbReference>
<dbReference type="InterPro" id="IPR039532">
    <property type="entry name" value="TetR_C_Firmicutes"/>
</dbReference>
<reference evidence="5" key="1">
    <citation type="submission" date="2016-06" db="EMBL/GenBank/DDBJ databases">
        <title>Four novel species of enterococci isolated from chicken manure.</title>
        <authorList>
            <person name="Van Tyne D."/>
        </authorList>
    </citation>
    <scope>NUCLEOTIDE SEQUENCE [LARGE SCALE GENOMIC DNA]</scope>
    <source>
        <strain evidence="5">JM9A</strain>
    </source>
</reference>
<dbReference type="PANTHER" id="PTHR43479:SF7">
    <property type="entry name" value="TETR-FAMILY TRANSCRIPTIONAL REGULATOR"/>
    <property type="match status" value="1"/>
</dbReference>
<dbReference type="RefSeq" id="WP_161870369.1">
    <property type="nucleotide sequence ID" value="NZ_MAEI02000001.1"/>
</dbReference>
<dbReference type="SUPFAM" id="SSF46689">
    <property type="entry name" value="Homeodomain-like"/>
    <property type="match status" value="1"/>
</dbReference>
<reference evidence="4 5" key="2">
    <citation type="submission" date="2024-02" db="EMBL/GenBank/DDBJ databases">
        <title>The Genome Sequence of Enterococcus diestrammenae JM9A.</title>
        <authorList>
            <person name="Earl A."/>
            <person name="Manson A."/>
            <person name="Gilmore M."/>
            <person name="Sanders J."/>
            <person name="Shea T."/>
            <person name="Howe W."/>
            <person name="Livny J."/>
            <person name="Cuomo C."/>
            <person name="Neafsey D."/>
            <person name="Birren B."/>
        </authorList>
    </citation>
    <scope>NUCLEOTIDE SEQUENCE [LARGE SCALE GENOMIC DNA]</scope>
    <source>
        <strain evidence="4 5">JM9A</strain>
    </source>
</reference>
<keyword evidence="1 2" id="KW-0238">DNA-binding</keyword>
<dbReference type="InterPro" id="IPR050624">
    <property type="entry name" value="HTH-type_Tx_Regulator"/>
</dbReference>
<dbReference type="Pfam" id="PF00440">
    <property type="entry name" value="TetR_N"/>
    <property type="match status" value="1"/>
</dbReference>
<dbReference type="Pfam" id="PF14278">
    <property type="entry name" value="TetR_C_8"/>
    <property type="match status" value="1"/>
</dbReference>
<comment type="caution">
    <text evidence="4">The sequence shown here is derived from an EMBL/GenBank/DDBJ whole genome shotgun (WGS) entry which is preliminary data.</text>
</comment>
<feature type="domain" description="HTH tetR-type" evidence="3">
    <location>
        <begin position="4"/>
        <end position="64"/>
    </location>
</feature>
<accession>A0ABV0F4N1</accession>
<name>A0ABV0F4N1_9ENTE</name>
<evidence type="ECO:0000259" key="3">
    <source>
        <dbReference type="PROSITE" id="PS50977"/>
    </source>
</evidence>
<dbReference type="PANTHER" id="PTHR43479">
    <property type="entry name" value="ACREF/ENVCD OPERON REPRESSOR-RELATED"/>
    <property type="match status" value="1"/>
</dbReference>
<feature type="DNA-binding region" description="H-T-H motif" evidence="2">
    <location>
        <begin position="27"/>
        <end position="46"/>
    </location>
</feature>
<dbReference type="EMBL" id="MAEI02000001">
    <property type="protein sequence ID" value="MEO1783028.1"/>
    <property type="molecule type" value="Genomic_DNA"/>
</dbReference>
<gene>
    <name evidence="4" type="ORF">BAU18_002647</name>
</gene>
<dbReference type="InterPro" id="IPR009057">
    <property type="entry name" value="Homeodomain-like_sf"/>
</dbReference>
<evidence type="ECO:0000256" key="1">
    <source>
        <dbReference type="ARBA" id="ARBA00023125"/>
    </source>
</evidence>
<keyword evidence="5" id="KW-1185">Reference proteome</keyword>
<evidence type="ECO:0000313" key="5">
    <source>
        <dbReference type="Proteomes" id="UP001429357"/>
    </source>
</evidence>
<evidence type="ECO:0000256" key="2">
    <source>
        <dbReference type="PROSITE-ProRule" id="PRU00335"/>
    </source>
</evidence>
<organism evidence="4 5">
    <name type="scientific">Enterococcus diestrammenae</name>
    <dbReference type="NCBI Taxonomy" id="1155073"/>
    <lineage>
        <taxon>Bacteria</taxon>
        <taxon>Bacillati</taxon>
        <taxon>Bacillota</taxon>
        <taxon>Bacilli</taxon>
        <taxon>Lactobacillales</taxon>
        <taxon>Enterococcaceae</taxon>
        <taxon>Enterococcus</taxon>
    </lineage>
</organism>
<proteinExistence type="predicted"/>
<sequence>MAKAYTKELIRQTIIDLLNETPLSQITVKEIAATCQINRNTFYYYYSDVYELLAEIFQTEIEQVIEEYNDTLSWEESFYVATKFALDNKKAIYHIYNSMRQEEVINYVYNVAGNVMTRYVKRVSANIPAKELDQLLIARFYQAALTEMLLRWIATGMKEDPQKVISRIGLLFDGNIELSLKRSTELD</sequence>